<proteinExistence type="predicted"/>
<evidence type="ECO:0000313" key="2">
    <source>
        <dbReference type="Proteomes" id="UP000299102"/>
    </source>
</evidence>
<accession>A0A4C1VNL2</accession>
<gene>
    <name evidence="1" type="ORF">EVAR_37653_1</name>
</gene>
<keyword evidence="2" id="KW-1185">Reference proteome</keyword>
<comment type="caution">
    <text evidence="1">The sequence shown here is derived from an EMBL/GenBank/DDBJ whole genome shotgun (WGS) entry which is preliminary data.</text>
</comment>
<dbReference type="AlphaFoldDB" id="A0A4C1VNL2"/>
<sequence>MSPSRPRPPDIKIHLRLSTLNFLNKRLHPLTCTVVLELDELLGNAIFCDIADTKEPILATAPLVPSGAPRHIVTERDRPWRAKRAPRAAEYQFEGRGFDSEH</sequence>
<dbReference type="Proteomes" id="UP000299102">
    <property type="component" value="Unassembled WGS sequence"/>
</dbReference>
<reference evidence="1 2" key="1">
    <citation type="journal article" date="2019" name="Commun. Biol.">
        <title>The bagworm genome reveals a unique fibroin gene that provides high tensile strength.</title>
        <authorList>
            <person name="Kono N."/>
            <person name="Nakamura H."/>
            <person name="Ohtoshi R."/>
            <person name="Tomita M."/>
            <person name="Numata K."/>
            <person name="Arakawa K."/>
        </authorList>
    </citation>
    <scope>NUCLEOTIDE SEQUENCE [LARGE SCALE GENOMIC DNA]</scope>
</reference>
<protein>
    <submittedName>
        <fullName evidence="1">Uncharacterized protein</fullName>
    </submittedName>
</protein>
<evidence type="ECO:0000313" key="1">
    <source>
        <dbReference type="EMBL" id="GBP40251.1"/>
    </source>
</evidence>
<dbReference type="EMBL" id="BGZK01000378">
    <property type="protein sequence ID" value="GBP40251.1"/>
    <property type="molecule type" value="Genomic_DNA"/>
</dbReference>
<name>A0A4C1VNL2_EUMVA</name>
<organism evidence="1 2">
    <name type="scientific">Eumeta variegata</name>
    <name type="common">Bagworm moth</name>
    <name type="synonym">Eumeta japonica</name>
    <dbReference type="NCBI Taxonomy" id="151549"/>
    <lineage>
        <taxon>Eukaryota</taxon>
        <taxon>Metazoa</taxon>
        <taxon>Ecdysozoa</taxon>
        <taxon>Arthropoda</taxon>
        <taxon>Hexapoda</taxon>
        <taxon>Insecta</taxon>
        <taxon>Pterygota</taxon>
        <taxon>Neoptera</taxon>
        <taxon>Endopterygota</taxon>
        <taxon>Lepidoptera</taxon>
        <taxon>Glossata</taxon>
        <taxon>Ditrysia</taxon>
        <taxon>Tineoidea</taxon>
        <taxon>Psychidae</taxon>
        <taxon>Oiketicinae</taxon>
        <taxon>Eumeta</taxon>
    </lineage>
</organism>